<evidence type="ECO:0000313" key="2">
    <source>
        <dbReference type="Proteomes" id="UP000309997"/>
    </source>
</evidence>
<evidence type="ECO:0000313" key="1">
    <source>
        <dbReference type="EMBL" id="KAL3580964.1"/>
    </source>
</evidence>
<dbReference type="Proteomes" id="UP000309997">
    <property type="component" value="Unassembled WGS sequence"/>
</dbReference>
<protein>
    <submittedName>
        <fullName evidence="1">Uncharacterized protein</fullName>
    </submittedName>
</protein>
<keyword evidence="2" id="KW-1185">Reference proteome</keyword>
<name>A0ACC4BQU1_POPAL</name>
<accession>A0ACC4BQU1</accession>
<dbReference type="EMBL" id="RCHU02000009">
    <property type="protein sequence ID" value="KAL3580964.1"/>
    <property type="molecule type" value="Genomic_DNA"/>
</dbReference>
<comment type="caution">
    <text evidence="1">The sequence shown here is derived from an EMBL/GenBank/DDBJ whole genome shotgun (WGS) entry which is preliminary data.</text>
</comment>
<reference evidence="1 2" key="1">
    <citation type="journal article" date="2024" name="Plant Biotechnol. J.">
        <title>Genome and CRISPR/Cas9 system of a widespread forest tree (Populus alba) in the world.</title>
        <authorList>
            <person name="Liu Y.J."/>
            <person name="Jiang P.F."/>
            <person name="Han X.M."/>
            <person name="Li X.Y."/>
            <person name="Wang H.M."/>
            <person name="Wang Y.J."/>
            <person name="Wang X.X."/>
            <person name="Zeng Q.Y."/>
        </authorList>
    </citation>
    <scope>NUCLEOTIDE SEQUENCE [LARGE SCALE GENOMIC DNA]</scope>
    <source>
        <strain evidence="2">cv. PAL-ZL1</strain>
    </source>
</reference>
<sequence length="266" mass="29728">MESKPRGTGAVAAGRVLQEFEPKMEWDRELGVDTLRVFLPGFKKEQIKVQVSSSRVLRISGERQLSDNRWSCFLEKIPLSSNHNQKEISASYDKGILYVKHPKLIVQDDAELQENEQPPVESSTLDGKPPQEKALQPTKMDKDKAAKGLVSGAQKLNMESYSKDFSGLVVDMTKPRKLLNLVLFILSVVVLGIQEYIDGILAQSMRGIGLMHGFVPQKGQDSGFWGTKSINYDSSSVHYYSHHLMLDMSESLASNSKAYLRTSPLP</sequence>
<organism evidence="1 2">
    <name type="scientific">Populus alba</name>
    <name type="common">White poplar</name>
    <dbReference type="NCBI Taxonomy" id="43335"/>
    <lineage>
        <taxon>Eukaryota</taxon>
        <taxon>Viridiplantae</taxon>
        <taxon>Streptophyta</taxon>
        <taxon>Embryophyta</taxon>
        <taxon>Tracheophyta</taxon>
        <taxon>Spermatophyta</taxon>
        <taxon>Magnoliopsida</taxon>
        <taxon>eudicotyledons</taxon>
        <taxon>Gunneridae</taxon>
        <taxon>Pentapetalae</taxon>
        <taxon>rosids</taxon>
        <taxon>fabids</taxon>
        <taxon>Malpighiales</taxon>
        <taxon>Salicaceae</taxon>
        <taxon>Saliceae</taxon>
        <taxon>Populus</taxon>
    </lineage>
</organism>
<gene>
    <name evidence="1" type="ORF">D5086_018799</name>
</gene>
<proteinExistence type="predicted"/>